<accession>A0AAV4MB31</accession>
<comment type="caution">
    <text evidence="2">The sequence shown here is derived from an EMBL/GenBank/DDBJ whole genome shotgun (WGS) entry which is preliminary data.</text>
</comment>
<evidence type="ECO:0000256" key="1">
    <source>
        <dbReference type="SAM" id="MobiDB-lite"/>
    </source>
</evidence>
<feature type="compositionally biased region" description="Basic and acidic residues" evidence="1">
    <location>
        <begin position="49"/>
        <end position="66"/>
    </location>
</feature>
<feature type="region of interest" description="Disordered" evidence="1">
    <location>
        <begin position="46"/>
        <end position="71"/>
    </location>
</feature>
<sequence>MNLRVDGGLAARQDLKRIDGFKHCLKRVGRITRSSILLTVHRRCGGHRGAGERARPRGGPDPRLPEAEEDPVLDEPFSGNSRRLLGHNLRGCAPALRVRGQDGGLGAPASGQVLPPGASLSLLTTSPLSVLTISLLSLPSIPFLPFRYWIETLTHLWKRRRIPGEHRRRESLTEGRKAIG</sequence>
<dbReference type="Proteomes" id="UP001054945">
    <property type="component" value="Unassembled WGS sequence"/>
</dbReference>
<dbReference type="AlphaFoldDB" id="A0AAV4MB31"/>
<dbReference type="EMBL" id="BPLR01019543">
    <property type="protein sequence ID" value="GIX69065.1"/>
    <property type="molecule type" value="Genomic_DNA"/>
</dbReference>
<evidence type="ECO:0000313" key="2">
    <source>
        <dbReference type="EMBL" id="GIX69065.1"/>
    </source>
</evidence>
<proteinExistence type="predicted"/>
<keyword evidence="3" id="KW-1185">Reference proteome</keyword>
<reference evidence="2 3" key="1">
    <citation type="submission" date="2021-06" db="EMBL/GenBank/DDBJ databases">
        <title>Caerostris extrusa draft genome.</title>
        <authorList>
            <person name="Kono N."/>
            <person name="Arakawa K."/>
        </authorList>
    </citation>
    <scope>NUCLEOTIDE SEQUENCE [LARGE SCALE GENOMIC DNA]</scope>
</reference>
<name>A0AAV4MB31_CAEEX</name>
<gene>
    <name evidence="2" type="ORF">CEXT_810921</name>
</gene>
<organism evidence="2 3">
    <name type="scientific">Caerostris extrusa</name>
    <name type="common">Bark spider</name>
    <name type="synonym">Caerostris bankana</name>
    <dbReference type="NCBI Taxonomy" id="172846"/>
    <lineage>
        <taxon>Eukaryota</taxon>
        <taxon>Metazoa</taxon>
        <taxon>Ecdysozoa</taxon>
        <taxon>Arthropoda</taxon>
        <taxon>Chelicerata</taxon>
        <taxon>Arachnida</taxon>
        <taxon>Araneae</taxon>
        <taxon>Araneomorphae</taxon>
        <taxon>Entelegynae</taxon>
        <taxon>Araneoidea</taxon>
        <taxon>Araneidae</taxon>
        <taxon>Caerostris</taxon>
    </lineage>
</organism>
<protein>
    <submittedName>
        <fullName evidence="2">Uncharacterized protein</fullName>
    </submittedName>
</protein>
<evidence type="ECO:0000313" key="3">
    <source>
        <dbReference type="Proteomes" id="UP001054945"/>
    </source>
</evidence>